<organism evidence="5 6">
    <name type="scientific">Pseudoalteromonas tetraodonis GFC</name>
    <dbReference type="NCBI Taxonomy" id="1315271"/>
    <lineage>
        <taxon>Bacteria</taxon>
        <taxon>Pseudomonadati</taxon>
        <taxon>Pseudomonadota</taxon>
        <taxon>Gammaproteobacteria</taxon>
        <taxon>Alteromonadales</taxon>
        <taxon>Pseudoalteromonadaceae</taxon>
        <taxon>Pseudoalteromonas</taxon>
    </lineage>
</organism>
<reference evidence="5" key="2">
    <citation type="submission" date="2023-01" db="EMBL/GenBank/DDBJ databases">
        <title>Draft genome sequence of Pseudoalteromonas tetraodonis strain NBRC 103034.</title>
        <authorList>
            <person name="Sun Q."/>
            <person name="Mori K."/>
        </authorList>
    </citation>
    <scope>NUCLEOTIDE SEQUENCE</scope>
    <source>
        <strain evidence="5">NBRC 103034</strain>
    </source>
</reference>
<dbReference type="RefSeq" id="WP_013464376.1">
    <property type="nucleotide sequence ID" value="NZ_BJXY01000021.1"/>
</dbReference>
<keyword evidence="3" id="KW-1005">Bacterial flagellum biogenesis</keyword>
<protein>
    <recommendedName>
        <fullName evidence="7">Flagellar protein FlgN</fullName>
    </recommendedName>
</protein>
<dbReference type="EMBL" id="BSNE01000014">
    <property type="protein sequence ID" value="GLQ03472.1"/>
    <property type="molecule type" value="Genomic_DNA"/>
</dbReference>
<dbReference type="InterPro" id="IPR036679">
    <property type="entry name" value="FlgN-like_sf"/>
</dbReference>
<dbReference type="GeneID" id="99693585"/>
<dbReference type="Pfam" id="PF05130">
    <property type="entry name" value="FlgN"/>
    <property type="match status" value="1"/>
</dbReference>
<dbReference type="InterPro" id="IPR007809">
    <property type="entry name" value="FlgN-like"/>
</dbReference>
<dbReference type="AlphaFoldDB" id="A0AA37S3A2"/>
<evidence type="ECO:0000256" key="4">
    <source>
        <dbReference type="SAM" id="Coils"/>
    </source>
</evidence>
<evidence type="ECO:0000313" key="6">
    <source>
        <dbReference type="Proteomes" id="UP001161408"/>
    </source>
</evidence>
<evidence type="ECO:0000313" key="5">
    <source>
        <dbReference type="EMBL" id="GLQ03472.1"/>
    </source>
</evidence>
<feature type="coiled-coil region" evidence="4">
    <location>
        <begin position="8"/>
        <end position="42"/>
    </location>
</feature>
<reference evidence="5" key="1">
    <citation type="journal article" date="2014" name="Int. J. Syst. Evol. Microbiol.">
        <title>Complete genome sequence of Corynebacterium casei LMG S-19264T (=DSM 44701T), isolated from a smear-ripened cheese.</title>
        <authorList>
            <consortium name="US DOE Joint Genome Institute (JGI-PGF)"/>
            <person name="Walter F."/>
            <person name="Albersmeier A."/>
            <person name="Kalinowski J."/>
            <person name="Ruckert C."/>
        </authorList>
    </citation>
    <scope>NUCLEOTIDE SEQUENCE</scope>
    <source>
        <strain evidence="5">NBRC 103034</strain>
    </source>
</reference>
<dbReference type="Gene3D" id="1.20.58.300">
    <property type="entry name" value="FlgN-like"/>
    <property type="match status" value="1"/>
</dbReference>
<evidence type="ECO:0008006" key="7">
    <source>
        <dbReference type="Google" id="ProtNLM"/>
    </source>
</evidence>
<gene>
    <name evidence="5" type="ORF">GCM10007914_23530</name>
</gene>
<keyword evidence="6" id="KW-1185">Reference proteome</keyword>
<sequence>MKTVKEYIVSLQQDITKLDALIELLETQYELLSQRNVQLETHNKKMLGFLESLNESHNQRDGFLVSLGLQGGKEGLAQLTALLPADINSLTTKLLHQLELKTKTCKIMNERSGQLLSSQRRLLQRLTGGENKQAYPEMPL</sequence>
<comment type="similarity">
    <text evidence="2">Belongs to the FlgN family.</text>
</comment>
<evidence type="ECO:0000256" key="2">
    <source>
        <dbReference type="ARBA" id="ARBA00007703"/>
    </source>
</evidence>
<dbReference type="GO" id="GO:0044780">
    <property type="term" value="P:bacterial-type flagellum assembly"/>
    <property type="evidence" value="ECO:0007669"/>
    <property type="project" value="InterPro"/>
</dbReference>
<accession>A0AA37S3A2</accession>
<evidence type="ECO:0000256" key="3">
    <source>
        <dbReference type="ARBA" id="ARBA00022795"/>
    </source>
</evidence>
<evidence type="ECO:0000256" key="1">
    <source>
        <dbReference type="ARBA" id="ARBA00002397"/>
    </source>
</evidence>
<dbReference type="SUPFAM" id="SSF140566">
    <property type="entry name" value="FlgN-like"/>
    <property type="match status" value="1"/>
</dbReference>
<name>A0AA37S3A2_9GAMM</name>
<proteinExistence type="inferred from homology"/>
<comment type="function">
    <text evidence="1">Required for the efficient initiation of filament assembly.</text>
</comment>
<keyword evidence="4" id="KW-0175">Coiled coil</keyword>
<dbReference type="Proteomes" id="UP001161408">
    <property type="component" value="Unassembled WGS sequence"/>
</dbReference>
<comment type="caution">
    <text evidence="5">The sequence shown here is derived from an EMBL/GenBank/DDBJ whole genome shotgun (WGS) entry which is preliminary data.</text>
</comment>